<keyword evidence="2" id="KW-0378">Hydrolase</keyword>
<dbReference type="EMBL" id="JAGGKS010000003">
    <property type="protein sequence ID" value="MBP1925649.1"/>
    <property type="molecule type" value="Genomic_DNA"/>
</dbReference>
<comment type="caution">
    <text evidence="2">The sequence shown here is derived from an EMBL/GenBank/DDBJ whole genome shotgun (WGS) entry which is preliminary data.</text>
</comment>
<dbReference type="Pfam" id="PF12706">
    <property type="entry name" value="Lactamase_B_2"/>
    <property type="match status" value="1"/>
</dbReference>
<organism evidence="2 3">
    <name type="scientific">Sedimentibacter acidaminivorans</name>
    <dbReference type="NCBI Taxonomy" id="913099"/>
    <lineage>
        <taxon>Bacteria</taxon>
        <taxon>Bacillati</taxon>
        <taxon>Bacillota</taxon>
        <taxon>Tissierellia</taxon>
        <taxon>Sedimentibacter</taxon>
    </lineage>
</organism>
<feature type="domain" description="Metallo-beta-lactamase" evidence="1">
    <location>
        <begin position="61"/>
        <end position="250"/>
    </location>
</feature>
<proteinExistence type="predicted"/>
<evidence type="ECO:0000259" key="1">
    <source>
        <dbReference type="Pfam" id="PF12706"/>
    </source>
</evidence>
<evidence type="ECO:0000313" key="2">
    <source>
        <dbReference type="EMBL" id="MBP1925649.1"/>
    </source>
</evidence>
<dbReference type="InterPro" id="IPR001279">
    <property type="entry name" value="Metallo-B-lactamas"/>
</dbReference>
<dbReference type="InterPro" id="IPR036866">
    <property type="entry name" value="RibonucZ/Hydroxyglut_hydro"/>
</dbReference>
<protein>
    <submittedName>
        <fullName evidence="2">Phosphoribosyl 1,2-cyclic phosphate phosphodiesterase</fullName>
        <ecNumber evidence="2">3.1.4.55</ecNumber>
    </submittedName>
</protein>
<dbReference type="GO" id="GO:0103043">
    <property type="term" value="F:phosphoribosyl 1,2-cyclic phosphate phosphodiesterase activity"/>
    <property type="evidence" value="ECO:0007669"/>
    <property type="project" value="UniProtKB-EC"/>
</dbReference>
<gene>
    <name evidence="2" type="ORF">J2Z76_001508</name>
</gene>
<dbReference type="SUPFAM" id="SSF56281">
    <property type="entry name" value="Metallo-hydrolase/oxidoreductase"/>
    <property type="match status" value="1"/>
</dbReference>
<reference evidence="2 3" key="1">
    <citation type="submission" date="2021-03" db="EMBL/GenBank/DDBJ databases">
        <title>Genomic Encyclopedia of Type Strains, Phase IV (KMG-IV): sequencing the most valuable type-strain genomes for metagenomic binning, comparative biology and taxonomic classification.</title>
        <authorList>
            <person name="Goeker M."/>
        </authorList>
    </citation>
    <scope>NUCLEOTIDE SEQUENCE [LARGE SCALE GENOMIC DNA]</scope>
    <source>
        <strain evidence="2 3">DSM 24004</strain>
    </source>
</reference>
<name>A0ABS4GD77_9FIRM</name>
<dbReference type="Gene3D" id="3.60.15.10">
    <property type="entry name" value="Ribonuclease Z/Hydroxyacylglutathione hydrolase-like"/>
    <property type="match status" value="1"/>
</dbReference>
<sequence length="285" mass="33168">MKIEILGSGGASITPKPLCNCNLCKNAKLKGIPESRLGPSVFIHDAGILFDTPEEISYMLNRSNITNLNACFYSHHHLDHTMGLRVFECNFDYRNSFVKPTPYDRNIDVYVPTFVRKVMESNFSIWEHLSRYQNWGLINLHTVTENEKIKLNDYIVSTIQLAQTFVSGYIVENLDKRVLVLMDELLDWIPEKLGHFNCVILPIGLFTVNPFNNERRWDEKHPLCRTEADFIEIKNIISKLDTDKVVFIHIEEVDGLDNETLKQYVEYYANERDWQVGFDTMIIEI</sequence>
<dbReference type="RefSeq" id="WP_209511374.1">
    <property type="nucleotide sequence ID" value="NZ_JAGGKS010000003.1"/>
</dbReference>
<dbReference type="EC" id="3.1.4.55" evidence="2"/>
<evidence type="ECO:0000313" key="3">
    <source>
        <dbReference type="Proteomes" id="UP001519342"/>
    </source>
</evidence>
<dbReference type="Proteomes" id="UP001519342">
    <property type="component" value="Unassembled WGS sequence"/>
</dbReference>
<keyword evidence="3" id="KW-1185">Reference proteome</keyword>
<accession>A0ABS4GD77</accession>